<feature type="transmembrane region" description="Helical" evidence="1">
    <location>
        <begin position="54"/>
        <end position="75"/>
    </location>
</feature>
<protein>
    <recommendedName>
        <fullName evidence="4">DUF4249 family protein</fullName>
    </recommendedName>
</protein>
<proteinExistence type="predicted"/>
<keyword evidence="3" id="KW-1185">Reference proteome</keyword>
<dbReference type="Proteomes" id="UP001228690">
    <property type="component" value="Chromosome"/>
</dbReference>
<reference evidence="2 3" key="1">
    <citation type="submission" date="2023-04" db="EMBL/GenBank/DDBJ databases">
        <title>Spirochaete genome identified in red abalone sample constitutes a novel genus.</title>
        <authorList>
            <person name="Sharma S.P."/>
            <person name="Purcell C.M."/>
            <person name="Hyde J.R."/>
            <person name="Severin A.J."/>
        </authorList>
    </citation>
    <scope>NUCLEOTIDE SEQUENCE [LARGE SCALE GENOMIC DNA]</scope>
    <source>
        <strain evidence="2 3">SP-2023</strain>
    </source>
</reference>
<name>A0ABY8MJF2_9SPIO</name>
<dbReference type="RefSeq" id="WP_326927521.1">
    <property type="nucleotide sequence ID" value="NZ_CP123443.1"/>
</dbReference>
<accession>A0ABY8MJF2</accession>
<evidence type="ECO:0000313" key="2">
    <source>
        <dbReference type="EMBL" id="WGK69338.1"/>
    </source>
</evidence>
<sequence length="389" mass="42932">MKKQDPILTDVGKNSIISNIQYPISNIQYHTTLENKQLFSPPTNRPKPFYSFPFRLLSFFSPFFLLSVLGLSMLGCAPLSESKNPPASKYTVTFPYVGPNELTFSLISELEGEVEFTFGISAAATTTLPAQLGKGYIKRTLTKGVGREVFMAHLNTIPDDISTLAADHLLKENTTYYLNIYQGRESVLQKSFTTAKFATLPTLERRQGANNIGIHSWDQYFPSNGNMVITGGRTVSTPETSTEAGSRKKIEVKKEEYLILPIRVVIPILAEPSPISSAEEAEIFLLQVKVFNGDLYDTVSSYLNYTNPPLITDGNALNSKTICLETSQTKSANFDAYISCITTIPTFDPAISSNNFDSTGLLGLELTIQLNASKYIGTQPVQNVQLITQ</sequence>
<keyword evidence="1" id="KW-0812">Transmembrane</keyword>
<evidence type="ECO:0000313" key="3">
    <source>
        <dbReference type="Proteomes" id="UP001228690"/>
    </source>
</evidence>
<keyword evidence="1" id="KW-1133">Transmembrane helix</keyword>
<gene>
    <name evidence="2" type="ORF">P0082_00335</name>
</gene>
<keyword evidence="1" id="KW-0472">Membrane</keyword>
<dbReference type="EMBL" id="CP123443">
    <property type="protein sequence ID" value="WGK69338.1"/>
    <property type="molecule type" value="Genomic_DNA"/>
</dbReference>
<organism evidence="2 3">
    <name type="scientific">Candidatus Haliotispira prima</name>
    <dbReference type="NCBI Taxonomy" id="3034016"/>
    <lineage>
        <taxon>Bacteria</taxon>
        <taxon>Pseudomonadati</taxon>
        <taxon>Spirochaetota</taxon>
        <taxon>Spirochaetia</taxon>
        <taxon>Spirochaetales</taxon>
        <taxon>Spirochaetaceae</taxon>
        <taxon>Candidatus Haliotispira</taxon>
    </lineage>
</organism>
<evidence type="ECO:0008006" key="4">
    <source>
        <dbReference type="Google" id="ProtNLM"/>
    </source>
</evidence>
<evidence type="ECO:0000256" key="1">
    <source>
        <dbReference type="SAM" id="Phobius"/>
    </source>
</evidence>